<dbReference type="SUPFAM" id="SSF51182">
    <property type="entry name" value="RmlC-like cupins"/>
    <property type="match status" value="1"/>
</dbReference>
<evidence type="ECO:0000313" key="1">
    <source>
        <dbReference type="EMBL" id="KUG14806.1"/>
    </source>
</evidence>
<dbReference type="AlphaFoldDB" id="A0A0W8F1K2"/>
<dbReference type="PANTHER" id="PTHR37694:SF1">
    <property type="entry name" value="SLR8022 PROTEIN"/>
    <property type="match status" value="1"/>
</dbReference>
<protein>
    <recommendedName>
        <fullName evidence="2">Cupin 2 conserved barrel domain-containing protein</fullName>
    </recommendedName>
</protein>
<sequence>MDLLSAAECSPHGPIKKDLLKTAGSNIVLVCLEAGQEIPPHPEPYAVVFVVLQGEGTITAGTVRHPVQPLHLVSVAKDEDRGIRSDHRMVLLGIRDDG</sequence>
<name>A0A0W8F1K2_9ZZZZ</name>
<comment type="caution">
    <text evidence="1">The sequence shown here is derived from an EMBL/GenBank/DDBJ whole genome shotgun (WGS) entry which is preliminary data.</text>
</comment>
<dbReference type="EMBL" id="LNQE01001619">
    <property type="protein sequence ID" value="KUG14806.1"/>
    <property type="molecule type" value="Genomic_DNA"/>
</dbReference>
<evidence type="ECO:0008006" key="2">
    <source>
        <dbReference type="Google" id="ProtNLM"/>
    </source>
</evidence>
<dbReference type="InterPro" id="IPR011051">
    <property type="entry name" value="RmlC_Cupin_sf"/>
</dbReference>
<proteinExistence type="predicted"/>
<organism evidence="1">
    <name type="scientific">hydrocarbon metagenome</name>
    <dbReference type="NCBI Taxonomy" id="938273"/>
    <lineage>
        <taxon>unclassified sequences</taxon>
        <taxon>metagenomes</taxon>
        <taxon>ecological metagenomes</taxon>
    </lineage>
</organism>
<dbReference type="Gene3D" id="2.60.120.10">
    <property type="entry name" value="Jelly Rolls"/>
    <property type="match status" value="1"/>
</dbReference>
<accession>A0A0W8F1K2</accession>
<gene>
    <name evidence="1" type="ORF">ASZ90_015569</name>
</gene>
<reference evidence="1" key="1">
    <citation type="journal article" date="2015" name="Proc. Natl. Acad. Sci. U.S.A.">
        <title>Networks of energetic and metabolic interactions define dynamics in microbial communities.</title>
        <authorList>
            <person name="Embree M."/>
            <person name="Liu J.K."/>
            <person name="Al-Bassam M.M."/>
            <person name="Zengler K."/>
        </authorList>
    </citation>
    <scope>NUCLEOTIDE SEQUENCE</scope>
</reference>
<dbReference type="PANTHER" id="PTHR37694">
    <property type="entry name" value="SLR8022 PROTEIN"/>
    <property type="match status" value="1"/>
</dbReference>
<dbReference type="InterPro" id="IPR014710">
    <property type="entry name" value="RmlC-like_jellyroll"/>
</dbReference>